<dbReference type="EMBL" id="JRFJ01000002">
    <property type="protein sequence ID" value="KHJ54981.1"/>
    <property type="molecule type" value="Genomic_DNA"/>
</dbReference>
<evidence type="ECO:0000313" key="3">
    <source>
        <dbReference type="EMBL" id="KHJ54981.1"/>
    </source>
</evidence>
<feature type="chain" id="PRO_5002060286" evidence="2">
    <location>
        <begin position="30"/>
        <end position="282"/>
    </location>
</feature>
<keyword evidence="2" id="KW-0732">Signal</keyword>
<name>A0A0B1Q6H7_9HYPH</name>
<comment type="caution">
    <text evidence="3">The sequence shown here is derived from an EMBL/GenBank/DDBJ whole genome shotgun (WGS) entry which is preliminary data.</text>
</comment>
<sequence length="282" mass="30460">MVNAIFNKSFVLALLAAASAAPPILSAIAAPAAAFSQIQPEEGIFQRREGIVTVPLPPLDDARPTIVEPSRRDFEEPSDMPPAPPGGPAHTPDGSIRDQDAPPGRPAVDDDVSGAPDALPLADDDTSPLPVFYGDDALPKPVRDLRERLVDAARSGDIEKLRPYLEPGEDGTALSVFPLDGDPVEFLKANSGDGEGVELMAILLEVLESGHVRVDAGRDSEIYVWPYFTQVPLETLDKPKLVELFELVTAGDYQRMLENGAYDFYRVGISPEGRLEFFLMAD</sequence>
<evidence type="ECO:0000313" key="4">
    <source>
        <dbReference type="Proteomes" id="UP000030826"/>
    </source>
</evidence>
<dbReference type="RefSeq" id="WP_039192278.1">
    <property type="nucleotide sequence ID" value="NZ_JRFJ01000002.1"/>
</dbReference>
<dbReference type="AlphaFoldDB" id="A0A0B1Q6H7"/>
<reference evidence="3 4" key="1">
    <citation type="submission" date="2014-09" db="EMBL/GenBank/DDBJ databases">
        <title>Isolation and characterization of Aurantimonas altamirensis ON-56566 from clinical sample following a dog bite.</title>
        <authorList>
            <person name="Eshaghi A."/>
            <person name="Li A."/>
            <person name="Shahinas D."/>
            <person name="Bahn P."/>
            <person name="Kus J.V."/>
            <person name="Patel S.N."/>
        </authorList>
    </citation>
    <scope>NUCLEOTIDE SEQUENCE [LARGE SCALE GENOMIC DNA]</scope>
    <source>
        <strain evidence="3 4">ON-56566</strain>
    </source>
</reference>
<feature type="signal peptide" evidence="2">
    <location>
        <begin position="1"/>
        <end position="29"/>
    </location>
</feature>
<gene>
    <name evidence="3" type="ORF">LA66_10600</name>
</gene>
<proteinExistence type="predicted"/>
<dbReference type="STRING" id="370622.LA66_10600"/>
<organism evidence="3 4">
    <name type="scientific">Aureimonas altamirensis</name>
    <dbReference type="NCBI Taxonomy" id="370622"/>
    <lineage>
        <taxon>Bacteria</taxon>
        <taxon>Pseudomonadati</taxon>
        <taxon>Pseudomonadota</taxon>
        <taxon>Alphaproteobacteria</taxon>
        <taxon>Hyphomicrobiales</taxon>
        <taxon>Aurantimonadaceae</taxon>
        <taxon>Aureimonas</taxon>
    </lineage>
</organism>
<evidence type="ECO:0000256" key="2">
    <source>
        <dbReference type="SAM" id="SignalP"/>
    </source>
</evidence>
<evidence type="ECO:0000256" key="1">
    <source>
        <dbReference type="SAM" id="MobiDB-lite"/>
    </source>
</evidence>
<accession>A0A0B1Q6H7</accession>
<protein>
    <submittedName>
        <fullName evidence="3">Uncharacterized protein</fullName>
    </submittedName>
</protein>
<feature type="region of interest" description="Disordered" evidence="1">
    <location>
        <begin position="70"/>
        <end position="137"/>
    </location>
</feature>
<dbReference type="Proteomes" id="UP000030826">
    <property type="component" value="Unassembled WGS sequence"/>
</dbReference>